<dbReference type="PANTHER" id="PTHR18964:SF149">
    <property type="entry name" value="BIFUNCTIONAL UDP-N-ACETYLGLUCOSAMINE 2-EPIMERASE_N-ACETYLMANNOSAMINE KINASE"/>
    <property type="match status" value="1"/>
</dbReference>
<dbReference type="RefSeq" id="WP_190919844.1">
    <property type="nucleotide sequence ID" value="NZ_JACXIZ010000030.1"/>
</dbReference>
<reference evidence="4" key="1">
    <citation type="submission" date="2020-09" db="EMBL/GenBank/DDBJ databases">
        <title>A novel bacterium of genus Paenibacillus, isolated from South China Sea.</title>
        <authorList>
            <person name="Huang H."/>
            <person name="Mo K."/>
            <person name="Hu Y."/>
        </authorList>
    </citation>
    <scope>NUCLEOTIDE SEQUENCE</scope>
    <source>
        <strain evidence="4">IB182496</strain>
    </source>
</reference>
<comment type="similarity">
    <text evidence="2">Belongs to the ROK (NagC/XylR) family.</text>
</comment>
<accession>A0A927BWD7</accession>
<dbReference type="Gene3D" id="1.10.10.10">
    <property type="entry name" value="Winged helix-like DNA-binding domain superfamily/Winged helix DNA-binding domain"/>
    <property type="match status" value="1"/>
</dbReference>
<keyword evidence="3" id="KW-0119">Carbohydrate metabolism</keyword>
<comment type="function">
    <text evidence="1">Transcriptional repressor of xylose-utilizing enzymes.</text>
</comment>
<dbReference type="SUPFAM" id="SSF53067">
    <property type="entry name" value="Actin-like ATPase domain"/>
    <property type="match status" value="1"/>
</dbReference>
<dbReference type="Pfam" id="PF00480">
    <property type="entry name" value="ROK"/>
    <property type="match status" value="1"/>
</dbReference>
<keyword evidence="5" id="KW-1185">Reference proteome</keyword>
<organism evidence="4 5">
    <name type="scientific">Paenibacillus sabuli</name>
    <dbReference type="NCBI Taxonomy" id="2772509"/>
    <lineage>
        <taxon>Bacteria</taxon>
        <taxon>Bacillati</taxon>
        <taxon>Bacillota</taxon>
        <taxon>Bacilli</taxon>
        <taxon>Bacillales</taxon>
        <taxon>Paenibacillaceae</taxon>
        <taxon>Paenibacillus</taxon>
    </lineage>
</organism>
<evidence type="ECO:0000256" key="3">
    <source>
        <dbReference type="ARBA" id="ARBA00022629"/>
    </source>
</evidence>
<dbReference type="GO" id="GO:0042732">
    <property type="term" value="P:D-xylose metabolic process"/>
    <property type="evidence" value="ECO:0007669"/>
    <property type="project" value="UniProtKB-KW"/>
</dbReference>
<dbReference type="InterPro" id="IPR036390">
    <property type="entry name" value="WH_DNA-bd_sf"/>
</dbReference>
<evidence type="ECO:0000313" key="4">
    <source>
        <dbReference type="EMBL" id="MBD2846965.1"/>
    </source>
</evidence>
<dbReference type="PANTHER" id="PTHR18964">
    <property type="entry name" value="ROK (REPRESSOR, ORF, KINASE) FAMILY"/>
    <property type="match status" value="1"/>
</dbReference>
<evidence type="ECO:0000313" key="5">
    <source>
        <dbReference type="Proteomes" id="UP000621560"/>
    </source>
</evidence>
<gene>
    <name evidence="4" type="ORF">IDH44_17345</name>
</gene>
<name>A0A927BWD7_9BACL</name>
<evidence type="ECO:0000256" key="2">
    <source>
        <dbReference type="ARBA" id="ARBA00006479"/>
    </source>
</evidence>
<comment type="caution">
    <text evidence="4">The sequence shown here is derived from an EMBL/GenBank/DDBJ whole genome shotgun (WGS) entry which is preliminary data.</text>
</comment>
<dbReference type="Pfam" id="PF13412">
    <property type="entry name" value="HTH_24"/>
    <property type="match status" value="1"/>
</dbReference>
<sequence>MNRIKGRGPTLAKDMNRKQIYGELKRSALTTRAALAAALTLNKNTVNTIVEELRRAGYVRERGLLGSGGAGRKAVGIAFAADNRCAIGMQLQHASLRVVVTDLYAAPLVEFEQQVPGLDPEEVAQAIGRAATRAAAAAPAPIIGTALGLPGLLDEAASTVVASSHLGWQAVAFKTMAEQACRSAVLLDNSVKLATLGELWQGGGAGDAGAHFAYCSFGTGVGCGLILDGQIARGAAGSAGELGHIVVEPDGPRCSCGNRGCLEAVVGLPAVRARLALEMPVPDTLSGGWLAEEAARGNARAAQELERIGHAIAAALSALVNLLNPDEIICDGPLMEAAERLFPIIRREMEKRTLGYAMTRVRLSRSTLYPSAGAIGAAASVIANWERQADPLEPMTF</sequence>
<dbReference type="EMBL" id="JACXIZ010000030">
    <property type="protein sequence ID" value="MBD2846965.1"/>
    <property type="molecule type" value="Genomic_DNA"/>
</dbReference>
<dbReference type="AlphaFoldDB" id="A0A927BWD7"/>
<dbReference type="Proteomes" id="UP000621560">
    <property type="component" value="Unassembled WGS sequence"/>
</dbReference>
<dbReference type="InterPro" id="IPR000600">
    <property type="entry name" value="ROK"/>
</dbReference>
<proteinExistence type="inferred from homology"/>
<protein>
    <submittedName>
        <fullName evidence="4">ROK family protein</fullName>
    </submittedName>
</protein>
<dbReference type="Gene3D" id="3.30.420.40">
    <property type="match status" value="2"/>
</dbReference>
<evidence type="ECO:0000256" key="1">
    <source>
        <dbReference type="ARBA" id="ARBA00002486"/>
    </source>
</evidence>
<keyword evidence="3" id="KW-0859">Xylose metabolism</keyword>
<dbReference type="InterPro" id="IPR036388">
    <property type="entry name" value="WH-like_DNA-bd_sf"/>
</dbReference>
<dbReference type="InterPro" id="IPR043129">
    <property type="entry name" value="ATPase_NBD"/>
</dbReference>
<dbReference type="SUPFAM" id="SSF46785">
    <property type="entry name" value="Winged helix' DNA-binding domain"/>
    <property type="match status" value="1"/>
</dbReference>